<reference evidence="11 12" key="1">
    <citation type="submission" date="2022-07" db="EMBL/GenBank/DDBJ databases">
        <title>Genome-wide signatures of adaptation to extreme environments.</title>
        <authorList>
            <person name="Cho C.H."/>
            <person name="Yoon H.S."/>
        </authorList>
    </citation>
    <scope>NUCLEOTIDE SEQUENCE [LARGE SCALE GENOMIC DNA]</scope>
    <source>
        <strain evidence="11 12">108.79 E11</strain>
    </source>
</reference>
<accession>A0AAV9I6Q9</accession>
<keyword evidence="6" id="KW-0735">Signal-anchor</keyword>
<name>A0AAV9I6Q9_9RHOD</name>
<sequence>MSYSCWRALFIWLPLLLVLLVLLLSSRPRKFIFIAIGSAPENRYRRDACRRSWLSWRSSNVVYRFFTERNPAGREQTVLLNLESQTFRDIEFQPFPQGRQVLQGARFLYQASWALNHYEFDFYLKTDDDVLVCVQKLERLLSERRKKLFWGKYWCKQDRSYPDESFMLFSADVLRFLVQNRDFLLFDEEVSMAWNFGFLSRFLNITIFDDRNGIDSQQGYLTEFLHQPGFNRTKLSAADLCFCNRYLFAHHVHETVDLGIFKENLSLPSNYRMTIQSPVDTCGTKYSIIPCRKSRKLPQVQVRAIR</sequence>
<keyword evidence="5" id="KW-0812">Transmembrane</keyword>
<evidence type="ECO:0000256" key="9">
    <source>
        <dbReference type="ARBA" id="ARBA00023136"/>
    </source>
</evidence>
<evidence type="ECO:0000256" key="6">
    <source>
        <dbReference type="ARBA" id="ARBA00022968"/>
    </source>
</evidence>
<proteinExistence type="inferred from homology"/>
<comment type="caution">
    <text evidence="11">The sequence shown here is derived from an EMBL/GenBank/DDBJ whole genome shotgun (WGS) entry which is preliminary data.</text>
</comment>
<comment type="similarity">
    <text evidence="2 10">Belongs to the glycosyltransferase 31 family.</text>
</comment>
<dbReference type="GO" id="GO:0006024">
    <property type="term" value="P:glycosaminoglycan biosynthetic process"/>
    <property type="evidence" value="ECO:0007669"/>
    <property type="project" value="TreeGrafter"/>
</dbReference>
<evidence type="ECO:0000256" key="7">
    <source>
        <dbReference type="ARBA" id="ARBA00022989"/>
    </source>
</evidence>
<evidence type="ECO:0000313" key="12">
    <source>
        <dbReference type="Proteomes" id="UP001300502"/>
    </source>
</evidence>
<dbReference type="EC" id="2.4.1.-" evidence="10"/>
<dbReference type="GO" id="GO:0000139">
    <property type="term" value="C:Golgi membrane"/>
    <property type="evidence" value="ECO:0007669"/>
    <property type="project" value="UniProtKB-SubCell"/>
</dbReference>
<dbReference type="PANTHER" id="PTHR11214">
    <property type="entry name" value="BETA-1,3-N-ACETYLGLUCOSAMINYLTRANSFERASE"/>
    <property type="match status" value="1"/>
</dbReference>
<keyword evidence="8 10" id="KW-0333">Golgi apparatus</keyword>
<evidence type="ECO:0000256" key="1">
    <source>
        <dbReference type="ARBA" id="ARBA00004323"/>
    </source>
</evidence>
<dbReference type="Proteomes" id="UP001300502">
    <property type="component" value="Unassembled WGS sequence"/>
</dbReference>
<evidence type="ECO:0000256" key="2">
    <source>
        <dbReference type="ARBA" id="ARBA00008661"/>
    </source>
</evidence>
<evidence type="ECO:0000256" key="8">
    <source>
        <dbReference type="ARBA" id="ARBA00023034"/>
    </source>
</evidence>
<gene>
    <name evidence="11" type="ORF">GAYE_PCTG33G0909</name>
</gene>
<evidence type="ECO:0000313" key="11">
    <source>
        <dbReference type="EMBL" id="KAK4523019.1"/>
    </source>
</evidence>
<dbReference type="EMBL" id="JANCYU010000010">
    <property type="protein sequence ID" value="KAK4523019.1"/>
    <property type="molecule type" value="Genomic_DNA"/>
</dbReference>
<keyword evidence="9" id="KW-0472">Membrane</keyword>
<protein>
    <recommendedName>
        <fullName evidence="10">Hexosyltransferase</fullName>
        <ecNumber evidence="10">2.4.1.-</ecNumber>
    </recommendedName>
</protein>
<keyword evidence="12" id="KW-1185">Reference proteome</keyword>
<evidence type="ECO:0000256" key="5">
    <source>
        <dbReference type="ARBA" id="ARBA00022692"/>
    </source>
</evidence>
<comment type="subcellular location">
    <subcellularLocation>
        <location evidence="1 10">Golgi apparatus membrane</location>
        <topology evidence="1 10">Single-pass type II membrane protein</topology>
    </subcellularLocation>
</comment>
<evidence type="ECO:0000256" key="10">
    <source>
        <dbReference type="RuleBase" id="RU363063"/>
    </source>
</evidence>
<dbReference type="GO" id="GO:0006493">
    <property type="term" value="P:protein O-linked glycosylation"/>
    <property type="evidence" value="ECO:0007669"/>
    <property type="project" value="TreeGrafter"/>
</dbReference>
<keyword evidence="7" id="KW-1133">Transmembrane helix</keyword>
<dbReference type="GO" id="GO:0047220">
    <property type="term" value="F:galactosylxylosylprotein 3-beta-galactosyltransferase activity"/>
    <property type="evidence" value="ECO:0007669"/>
    <property type="project" value="TreeGrafter"/>
</dbReference>
<dbReference type="PANTHER" id="PTHR11214:SF3">
    <property type="entry name" value="BETA-1,3-GALACTOSYLTRANSFERASE 6"/>
    <property type="match status" value="1"/>
</dbReference>
<dbReference type="Gene3D" id="3.90.550.50">
    <property type="match status" value="1"/>
</dbReference>
<dbReference type="InterPro" id="IPR002659">
    <property type="entry name" value="Glyco_trans_31"/>
</dbReference>
<organism evidence="11 12">
    <name type="scientific">Galdieria yellowstonensis</name>
    <dbReference type="NCBI Taxonomy" id="3028027"/>
    <lineage>
        <taxon>Eukaryota</taxon>
        <taxon>Rhodophyta</taxon>
        <taxon>Bangiophyceae</taxon>
        <taxon>Galdieriales</taxon>
        <taxon>Galdieriaceae</taxon>
        <taxon>Galdieria</taxon>
    </lineage>
</organism>
<keyword evidence="3 10" id="KW-0328">Glycosyltransferase</keyword>
<evidence type="ECO:0000256" key="4">
    <source>
        <dbReference type="ARBA" id="ARBA00022679"/>
    </source>
</evidence>
<keyword evidence="4" id="KW-0808">Transferase</keyword>
<dbReference type="AlphaFoldDB" id="A0AAV9I6Q9"/>
<evidence type="ECO:0000256" key="3">
    <source>
        <dbReference type="ARBA" id="ARBA00022676"/>
    </source>
</evidence>